<dbReference type="NCBIfam" id="TIGR01451">
    <property type="entry name" value="B_ant_repeat"/>
    <property type="match status" value="1"/>
</dbReference>
<evidence type="ECO:0000313" key="6">
    <source>
        <dbReference type="EMBL" id="NDU96217.1"/>
    </source>
</evidence>
<organism evidence="6 7">
    <name type="scientific">Spirosoma terrae</name>
    <dbReference type="NCBI Taxonomy" id="1968276"/>
    <lineage>
        <taxon>Bacteria</taxon>
        <taxon>Pseudomonadati</taxon>
        <taxon>Bacteroidota</taxon>
        <taxon>Cytophagia</taxon>
        <taxon>Cytophagales</taxon>
        <taxon>Cytophagaceae</taxon>
        <taxon>Spirosoma</taxon>
    </lineage>
</organism>
<sequence length="2377" mass="237775">MPTSTEVCLMAGRRASNSGISLVETGTPSPARHRFAPSIPLRQFRRLNWGILLFMLLGVSLAAQAQVSGTVFRDFNANGVRDGASEVGVGGVSVTAFNTAGVQVATTTSTTAGAYSLTGLTFPVRIQFGNLGGADFTGPSGSDSQSSVQFYSAATTTANFGVNNPSDYCQAAPTLFTTCFTNGSRSLSNPSENDVLVAIPNGAALSGTVQHLATAPNMGSVWGVAYDRVNKIVYTSAFLKRHSDFGPQGISGLYWGRYTGSALSSQGSIALNTISGNIFGTNPRSDGVAPDDNLTGVSYNQPSYDRDVYQNVAKLGIGDIDLSPDGKTLYVMNLTQRRLAAFDVSAVASGGNPTYLGSYAITDPGCSGGQFRPFGIKVVSKDLIYVGVTCSGETSQNRADLMAYICRIVPSAGFSATSAIVPVTAIQPPSNATFSASGFIPPVPPTNAIPLYYNKVWPSEYGNAFESQNYIYEPWKTAWPTTQSVFSAPQPLLSDIEINRNGDLVLGIMDRMGHMAGYNNYDISGTSNALYSDFAYGDILYVCNKGTTGNPIYYLEGHPQCPAPATNPNFHGPGGREYFNDATPSHREGAQGGLVLLPQENYTVTGMMDPGTVTYTTGLTVFNNATGASTQALTLAGNDFGKAGGVGDMEVTCDPAPIEIGNRVWKDIDNDGIQDAGEPPLAGVTLSLFASCTGTAIATAVTDANGNYYFSSAAGTSTASNRYGLNLSYGASYCVRVTSLGSDTSVSGLSLTSLSPAPGEVSGSPNSSTTVANNDAFLESGQPTIRLVTGSSGENNHTYDIGFPGSCSMVATVTAGLCASATNTYSATAVVQLTNSTAGVLTVSTGSQSQTFTTTAATSATFTAVFTGLVSNGASQTVTASLPGCSTTTATYTAPTSCSVAPCGVNLAVTPGLCLSATNSYVLSGTITTTNVPVSGTLTITSAAFTPRSLTLPAGNSTGTFSYSGLVSNGQTYTVTASYSNSACAPVSQTYTAPVSCSVAPVCSLSAVVTAGLCASATNTYSATAVVTVQNPVAGVLTVINGAQSATLTTSNATGSVSYTAVFAGLVSDGASRTVTASLPGCSTATTTYTAPASCSVAPVCSLTATVTAGVCASATNTYSATAVVRLTNPTAGVLTVTNGAQSLTFATTAVSSATYTATFTGLVSDGASHTVVASLPGCSTTTTTYTAPASCSVAPVCSLTAAVTAGLCASATNTYSATAVVQLTNPVAGVLTVTNGAQSLTFATTAAPSAVYTVEFPGLVSDGVSHTVTASLPGCGTTTATYTAPASCSVALVCSLTAAVTAGVCASATNTYSATAVVRLTNPTAGVLTVINGAQSLTFATTATSSATYTAVFNGLISDGASHTVTASLPGCSTTIATYTAPASCSVAPVCSLSATVTAGVCASATNTYSATALVTIQNPVGGVLTVSNGPASITASIPAGSGQVVFPAIFNGLTSDGVSHTVVASLPGCSTTTTTYTAPASCTVAPVCSLTAAVTAGLCASATNTYSATAVVQLTNSTAGVLTVTNGAQSLTFATTAVSSATYTAVFNGLTSDGASHTVVASLPGCSTTTTTYTAPASCTVAPVCSLTAAVTAGLCASATNTYSATAVVQLTNPTAGVLTVTNGAQSLTFATTAVSSATYTAVFNGLTSDGASHTVVASLPGCSTTTTTYTAPASCTVAPVCSLTAAVTAGICASATNTYSATAVVQLTNPTAGVLTVTNGAQSLTFATTAVSSATYTAVFNGLTSDGVSHTVVASLPGCSTTTTTYTAPASCTVAPVCSLTAAVTAGICASATNTYSATAVVQLTNPTAGVLTVTNGAQSLTFATTAVSSATYTAVFNGLTSDGVSHTVVASLPGCSTTTTTYTAPASCTVAPVCSLTAAVTAGICASATNTYSATAVVQLTNPTAGVLTVTNGAQSLTFATTAVSSATYTAVFNGLTSDGVSHTVVASLPGCSTTTTTYTAPASCTVAPVCSLTAAVTAGLCASATNTYSATAVVQLTNPTAGVLTVTNGAQSLTFATTAVSSATYTAVFNGLTSDGASHTVVASLPGCSTTTAQYSAPGSCTATALELVKLVDKSKAQLGEVISYTVVLTNTGNAAATNVVVRDSMSLGLTYVANSATAPAGTTFTAGSPVSTWSIASIGAGQSLSLILQGIADSTGILHNTAMIGGDTATVCTSIPVRVCVDDEFEYLLTAPAGQSSYQWYKNGQPIVGATSNSLSVTAVGEYSLRVDNQSGQCPDFSCCPFIIEADSLPVYQAATLAASCIGNAAQSNGQLVLSGFQTGYTYQYSLGSSFTTSASGAPRSIPANGVIANTLANPVVAQAYTIRVYNAAGCYRDVTVLLLPTVCGCPAEICVPFVLQQTKRGKRIGDPVQK</sequence>
<comment type="subcellular location">
    <subcellularLocation>
        <location evidence="1">Secreted</location>
    </subcellularLocation>
</comment>
<feature type="domain" description="DUF11" evidence="4">
    <location>
        <begin position="2071"/>
        <end position="2173"/>
    </location>
</feature>
<dbReference type="Pfam" id="PF01345">
    <property type="entry name" value="DUF11"/>
    <property type="match status" value="1"/>
</dbReference>
<evidence type="ECO:0000256" key="1">
    <source>
        <dbReference type="ARBA" id="ARBA00004613"/>
    </source>
</evidence>
<dbReference type="Proteomes" id="UP000474175">
    <property type="component" value="Unassembled WGS sequence"/>
</dbReference>
<protein>
    <submittedName>
        <fullName evidence="6">DUF11 domain-containing protein</fullName>
    </submittedName>
</protein>
<dbReference type="Gene3D" id="2.60.40.740">
    <property type="match status" value="1"/>
</dbReference>
<evidence type="ECO:0000259" key="4">
    <source>
        <dbReference type="Pfam" id="PF01345"/>
    </source>
</evidence>
<accession>A0A6L9L9R7</accession>
<keyword evidence="7" id="KW-1185">Reference proteome</keyword>
<proteinExistence type="predicted"/>
<keyword evidence="2" id="KW-0964">Secreted</keyword>
<feature type="domain" description="SD-repeat containing protein B" evidence="5">
    <location>
        <begin position="69"/>
        <end position="148"/>
    </location>
</feature>
<feature type="domain" description="SD-repeat containing protein B" evidence="5">
    <location>
        <begin position="659"/>
        <end position="745"/>
    </location>
</feature>
<dbReference type="Gene3D" id="2.60.40.10">
    <property type="entry name" value="Immunoglobulins"/>
    <property type="match status" value="2"/>
</dbReference>
<dbReference type="SUPFAM" id="SSF117074">
    <property type="entry name" value="Hypothetical protein PA1324"/>
    <property type="match status" value="2"/>
</dbReference>
<evidence type="ECO:0000256" key="3">
    <source>
        <dbReference type="ARBA" id="ARBA00022729"/>
    </source>
</evidence>
<dbReference type="InterPro" id="IPR047589">
    <property type="entry name" value="DUF11_rpt"/>
</dbReference>
<gene>
    <name evidence="6" type="ORF">GK108_15150</name>
</gene>
<dbReference type="RefSeq" id="WP_163949839.1">
    <property type="nucleotide sequence ID" value="NZ_JAAFZH010000006.1"/>
</dbReference>
<comment type="caution">
    <text evidence="6">The sequence shown here is derived from an EMBL/GenBank/DDBJ whole genome shotgun (WGS) entry which is preliminary data.</text>
</comment>
<reference evidence="6 7" key="1">
    <citation type="submission" date="2020-02" db="EMBL/GenBank/DDBJ databases">
        <title>Draft genome sequence of two Spirosoma agri KCTC 52727 and Spirosoma terrae KCTC 52035.</title>
        <authorList>
            <person name="Rojas J."/>
            <person name="Ambika Manirajan B."/>
            <person name="Suarez C."/>
            <person name="Ratering S."/>
            <person name="Schnell S."/>
        </authorList>
    </citation>
    <scope>NUCLEOTIDE SEQUENCE [LARGE SCALE GENOMIC DNA]</scope>
    <source>
        <strain evidence="6 7">KCTC 52035</strain>
    </source>
</reference>
<evidence type="ECO:0000313" key="7">
    <source>
        <dbReference type="Proteomes" id="UP000474175"/>
    </source>
</evidence>
<name>A0A6L9L9R7_9BACT</name>
<dbReference type="InterPro" id="IPR001434">
    <property type="entry name" value="OmcB-like_DUF11"/>
</dbReference>
<dbReference type="InterPro" id="IPR033764">
    <property type="entry name" value="Sdr_B"/>
</dbReference>
<dbReference type="Pfam" id="PF17210">
    <property type="entry name" value="SdrD_B"/>
    <property type="match status" value="2"/>
</dbReference>
<dbReference type="InterPro" id="IPR013783">
    <property type="entry name" value="Ig-like_fold"/>
</dbReference>
<keyword evidence="3" id="KW-0732">Signal</keyword>
<dbReference type="SUPFAM" id="SSF63825">
    <property type="entry name" value="YWTD domain"/>
    <property type="match status" value="1"/>
</dbReference>
<dbReference type="GO" id="GO:0005576">
    <property type="term" value="C:extracellular region"/>
    <property type="evidence" value="ECO:0007669"/>
    <property type="project" value="UniProtKB-SubCell"/>
</dbReference>
<evidence type="ECO:0000259" key="5">
    <source>
        <dbReference type="Pfam" id="PF17210"/>
    </source>
</evidence>
<dbReference type="EMBL" id="JAAFZH010000006">
    <property type="protein sequence ID" value="NDU96217.1"/>
    <property type="molecule type" value="Genomic_DNA"/>
</dbReference>
<evidence type="ECO:0000256" key="2">
    <source>
        <dbReference type="ARBA" id="ARBA00022525"/>
    </source>
</evidence>